<name>A0A5S9XDB2_ARATH</name>
<gene>
    <name evidence="1" type="ORF">C24_LOCUS12889</name>
</gene>
<dbReference type="GO" id="GO:0006351">
    <property type="term" value="P:DNA-templated transcription"/>
    <property type="evidence" value="ECO:0007669"/>
    <property type="project" value="InterPro"/>
</dbReference>
<evidence type="ECO:0000313" key="1">
    <source>
        <dbReference type="EMBL" id="CAA0382665.1"/>
    </source>
</evidence>
<dbReference type="Proteomes" id="UP000434276">
    <property type="component" value="Unassembled WGS sequence"/>
</dbReference>
<dbReference type="GO" id="GO:0003899">
    <property type="term" value="F:DNA-directed RNA polymerase activity"/>
    <property type="evidence" value="ECO:0007669"/>
    <property type="project" value="InterPro"/>
</dbReference>
<dbReference type="FunFam" id="3.40.1340.10:FF:000012">
    <property type="entry name" value="DNA binding / DNA-directed RNA polymerase"/>
    <property type="match status" value="1"/>
</dbReference>
<protein>
    <submittedName>
        <fullName evidence="1">Uncharacterized protein</fullName>
    </submittedName>
</protein>
<proteinExistence type="predicted"/>
<dbReference type="PANTHER" id="PTHR10535:SF0">
    <property type="entry name" value="DNA-DIRECTED RNA POLYMERASES I, II, AND III SUBUNIT RPABC1"/>
    <property type="match status" value="1"/>
</dbReference>
<dbReference type="InterPro" id="IPR014381">
    <property type="entry name" value="Arch_Rpo5/euc_Rpb5"/>
</dbReference>
<sequence>MKKYIDQLKSANVFRAILVVQDIKAFSRQALVFLGAVYPIFHIEVFQEKELIVNVKEHVFVPEHQAPTTEEKQKFLERKRTSFQGFT</sequence>
<dbReference type="SUPFAM" id="SSF55287">
    <property type="entry name" value="RPB5-like RNA polymerase subunit"/>
    <property type="match status" value="1"/>
</dbReference>
<dbReference type="SUPFAM" id="SSF53036">
    <property type="entry name" value="Eukaryotic RPB5 N-terminal domain"/>
    <property type="match status" value="1"/>
</dbReference>
<dbReference type="GO" id="GO:0003677">
    <property type="term" value="F:DNA binding"/>
    <property type="evidence" value="ECO:0007669"/>
    <property type="project" value="InterPro"/>
</dbReference>
<evidence type="ECO:0000313" key="2">
    <source>
        <dbReference type="Proteomes" id="UP000434276"/>
    </source>
</evidence>
<reference evidence="1 2" key="1">
    <citation type="submission" date="2019-12" db="EMBL/GenBank/DDBJ databases">
        <authorList>
            <person name="Jiao W.-B."/>
            <person name="Schneeberger K."/>
        </authorList>
    </citation>
    <scope>NUCLEOTIDE SEQUENCE [LARGE SCALE GENOMIC DNA]</scope>
    <source>
        <strain evidence="2">cv. C24</strain>
    </source>
</reference>
<dbReference type="Gene3D" id="3.40.1340.10">
    <property type="entry name" value="RNA polymerase, Rpb5, N-terminal domain"/>
    <property type="match status" value="1"/>
</dbReference>
<dbReference type="OrthoDB" id="248779at2759"/>
<dbReference type="AlphaFoldDB" id="A0A5S9XDB2"/>
<dbReference type="InterPro" id="IPR036710">
    <property type="entry name" value="RNA_pol_Rpb5_N_sf"/>
</dbReference>
<accession>A0A5S9XDB2</accession>
<dbReference type="InterPro" id="IPR035913">
    <property type="entry name" value="RPB5-like_sf"/>
</dbReference>
<dbReference type="PANTHER" id="PTHR10535">
    <property type="entry name" value="DNA-DIRECTED RNA POLYMERASES I, II, AND III SUBUNIT RPABC1"/>
    <property type="match status" value="1"/>
</dbReference>
<dbReference type="ExpressionAtlas" id="A0A5S9XDB2">
    <property type="expression patterns" value="baseline and differential"/>
</dbReference>
<dbReference type="EMBL" id="CACSHJ010000089">
    <property type="protein sequence ID" value="CAA0382665.1"/>
    <property type="molecule type" value="Genomic_DNA"/>
</dbReference>
<organism evidence="1 2">
    <name type="scientific">Arabidopsis thaliana</name>
    <name type="common">Mouse-ear cress</name>
    <dbReference type="NCBI Taxonomy" id="3702"/>
    <lineage>
        <taxon>Eukaryota</taxon>
        <taxon>Viridiplantae</taxon>
        <taxon>Streptophyta</taxon>
        <taxon>Embryophyta</taxon>
        <taxon>Tracheophyta</taxon>
        <taxon>Spermatophyta</taxon>
        <taxon>Magnoliopsida</taxon>
        <taxon>eudicotyledons</taxon>
        <taxon>Gunneridae</taxon>
        <taxon>Pentapetalae</taxon>
        <taxon>rosids</taxon>
        <taxon>malvids</taxon>
        <taxon>Brassicales</taxon>
        <taxon>Brassicaceae</taxon>
        <taxon>Camelineae</taxon>
        <taxon>Arabidopsis</taxon>
    </lineage>
</organism>